<feature type="compositionally biased region" description="Basic and acidic residues" evidence="1">
    <location>
        <begin position="639"/>
        <end position="662"/>
    </location>
</feature>
<dbReference type="PROSITE" id="PS50003">
    <property type="entry name" value="PH_DOMAIN"/>
    <property type="match status" value="1"/>
</dbReference>
<keyword evidence="4" id="KW-1185">Reference proteome</keyword>
<dbReference type="SUPFAM" id="SSF50729">
    <property type="entry name" value="PH domain-like"/>
    <property type="match status" value="1"/>
</dbReference>
<feature type="compositionally biased region" description="Low complexity" evidence="1">
    <location>
        <begin position="619"/>
        <end position="631"/>
    </location>
</feature>
<dbReference type="CDD" id="cd13384">
    <property type="entry name" value="PH_Gab2_2"/>
    <property type="match status" value="1"/>
</dbReference>
<feature type="compositionally biased region" description="Low complexity" evidence="1">
    <location>
        <begin position="510"/>
        <end position="542"/>
    </location>
</feature>
<feature type="region of interest" description="Disordered" evidence="1">
    <location>
        <begin position="408"/>
        <end position="430"/>
    </location>
</feature>
<accession>A0AAV7XRG9</accession>
<dbReference type="SMART" id="SM00233">
    <property type="entry name" value="PH"/>
    <property type="match status" value="1"/>
</dbReference>
<feature type="compositionally biased region" description="Polar residues" evidence="1">
    <location>
        <begin position="489"/>
        <end position="502"/>
    </location>
</feature>
<feature type="region of interest" description="Disordered" evidence="1">
    <location>
        <begin position="489"/>
        <end position="662"/>
    </location>
</feature>
<evidence type="ECO:0000313" key="3">
    <source>
        <dbReference type="EMBL" id="KAJ1526379.1"/>
    </source>
</evidence>
<feature type="compositionally biased region" description="Polar residues" evidence="1">
    <location>
        <begin position="556"/>
        <end position="572"/>
    </location>
</feature>
<name>A0AAV7XRG9_9NEOP</name>
<evidence type="ECO:0000313" key="4">
    <source>
        <dbReference type="Proteomes" id="UP001075354"/>
    </source>
</evidence>
<evidence type="ECO:0000259" key="2">
    <source>
        <dbReference type="PROSITE" id="PS50003"/>
    </source>
</evidence>
<dbReference type="EMBL" id="JAPTSV010000007">
    <property type="protein sequence ID" value="KAJ1526379.1"/>
    <property type="molecule type" value="Genomic_DNA"/>
</dbReference>
<dbReference type="Pfam" id="PF00169">
    <property type="entry name" value="PH"/>
    <property type="match status" value="1"/>
</dbReference>
<protein>
    <recommendedName>
        <fullName evidence="2">PH domain-containing protein</fullName>
    </recommendedName>
</protein>
<comment type="caution">
    <text evidence="3">The sequence shown here is derived from an EMBL/GenBank/DDBJ whole genome shotgun (WGS) entry which is preliminary data.</text>
</comment>
<dbReference type="GO" id="GO:0007165">
    <property type="term" value="P:signal transduction"/>
    <property type="evidence" value="ECO:0007669"/>
    <property type="project" value="TreeGrafter"/>
</dbReference>
<dbReference type="Proteomes" id="UP001075354">
    <property type="component" value="Chromosome 7"/>
</dbReference>
<dbReference type="Gene3D" id="2.30.29.30">
    <property type="entry name" value="Pleckstrin-homology domain (PH domain)/Phosphotyrosine-binding domain (PTB)"/>
    <property type="match status" value="1"/>
</dbReference>
<dbReference type="GO" id="GO:0005737">
    <property type="term" value="C:cytoplasm"/>
    <property type="evidence" value="ECO:0007669"/>
    <property type="project" value="TreeGrafter"/>
</dbReference>
<feature type="region of interest" description="Disordered" evidence="1">
    <location>
        <begin position="130"/>
        <end position="164"/>
    </location>
</feature>
<dbReference type="InterPro" id="IPR001849">
    <property type="entry name" value="PH_domain"/>
</dbReference>
<dbReference type="AlphaFoldDB" id="A0AAV7XRG9"/>
<dbReference type="PANTHER" id="PTHR45960">
    <property type="entry name" value="GRB2-ASSOCIATED-BINDING PROTEIN"/>
    <property type="match status" value="1"/>
</dbReference>
<sequence>MNNGPEVVHEGWLIKSPPTKKIFRAVSKRWRRRWFVLRQSGELPGQYFLCYYTDGTCRKLKGQIDLDECEQVDTGLQFESSKNKYQHMFDVRTPKRIYYLAADTEDEMMKWVHNVCQVCGLKAYTPDEDSYNYSGPGEEEPSTPTTVITEPDLESPPVSPSSTTSAYIPISECITGPPLIDGNLTTPTAFYRASSQIHRLAPHLPPLKRLENVTNNNNSTTSSAPSAAGAICDEFYDLPRPLGPPQSLDLLSADLLMRSADGRVQGEWDAQKSPGTDADSSVFTDEEWTGPGGNLSVHGTAHGQRPVVNWETFPSSESEQAPNVRPSDSSVDLDIGADAGPWNARKRYVSKFVTADKSVMLISNAPPPPRPPKPSHLLLDPVGHNYLNIENVSPSPASHTTDAVDKHKIDNVSGSEPPSPLAISTPLDPALPGSVVVTDDMYDFPRSHQYSDSHDGSRPAVITRHCYDNAAPGQVNGDNTVFRYDFQQDGQIPGSSLMNASGLQDDEPTSPRSESSSVTSATQYSNLPSPHIPPSGGIPAAPAVDRGLKPRRKTSDSAASNEPSPSPLSHHSVTGPPSVDRKLKPKIPSDDAGRLKLCAPPVKRQDGSRSLRRAPGPSPIQLSGSSSSTLPHRNNGFRTRTDHYSSSDDDHRHSPDDDQLFKSFSSDHRFQLKGKEIKYLDLDHEQDSKDSSSMCTTLASVIPGVNGITLYPAPKSPEKATTNNTTVYKTVDFIKTVAFNRTRQEAEAEKKKKENG</sequence>
<evidence type="ECO:0000256" key="1">
    <source>
        <dbReference type="SAM" id="MobiDB-lite"/>
    </source>
</evidence>
<proteinExistence type="predicted"/>
<feature type="domain" description="PH" evidence="2">
    <location>
        <begin position="6"/>
        <end position="120"/>
    </location>
</feature>
<dbReference type="PANTHER" id="PTHR45960:SF2">
    <property type="entry name" value="PROTEIN DAUGHTER OF SEVENLESS"/>
    <property type="match status" value="1"/>
</dbReference>
<gene>
    <name evidence="3" type="ORF">ONE63_009525</name>
</gene>
<dbReference type="InterPro" id="IPR011993">
    <property type="entry name" value="PH-like_dom_sf"/>
</dbReference>
<organism evidence="3 4">
    <name type="scientific">Megalurothrips usitatus</name>
    <name type="common">bean blossom thrips</name>
    <dbReference type="NCBI Taxonomy" id="439358"/>
    <lineage>
        <taxon>Eukaryota</taxon>
        <taxon>Metazoa</taxon>
        <taxon>Ecdysozoa</taxon>
        <taxon>Arthropoda</taxon>
        <taxon>Hexapoda</taxon>
        <taxon>Insecta</taxon>
        <taxon>Pterygota</taxon>
        <taxon>Neoptera</taxon>
        <taxon>Paraneoptera</taxon>
        <taxon>Thysanoptera</taxon>
        <taxon>Terebrantia</taxon>
        <taxon>Thripoidea</taxon>
        <taxon>Thripidae</taxon>
        <taxon>Megalurothrips</taxon>
    </lineage>
</organism>
<reference evidence="3" key="1">
    <citation type="submission" date="2022-12" db="EMBL/GenBank/DDBJ databases">
        <title>Chromosome-level genome assembly of the bean flower thrips Megalurothrips usitatus.</title>
        <authorList>
            <person name="Ma L."/>
            <person name="Liu Q."/>
            <person name="Li H."/>
            <person name="Cai W."/>
        </authorList>
    </citation>
    <scope>NUCLEOTIDE SEQUENCE</scope>
    <source>
        <strain evidence="3">Cailab_2022a</strain>
    </source>
</reference>
<dbReference type="GO" id="GO:0035591">
    <property type="term" value="F:signaling adaptor activity"/>
    <property type="evidence" value="ECO:0007669"/>
    <property type="project" value="TreeGrafter"/>
</dbReference>
<feature type="compositionally biased region" description="Basic and acidic residues" evidence="1">
    <location>
        <begin position="579"/>
        <end position="594"/>
    </location>
</feature>
<dbReference type="InterPro" id="IPR046355">
    <property type="entry name" value="Gab1-4-like"/>
</dbReference>